<evidence type="ECO:0000256" key="4">
    <source>
        <dbReference type="ARBA" id="ARBA00022801"/>
    </source>
</evidence>
<dbReference type="InterPro" id="IPR043504">
    <property type="entry name" value="Peptidase_S1_PA_chymotrypsin"/>
</dbReference>
<dbReference type="PROSITE" id="PS00134">
    <property type="entry name" value="TRYPSIN_HIS"/>
    <property type="match status" value="1"/>
</dbReference>
<dbReference type="PROSITE" id="PS50240">
    <property type="entry name" value="TRYPSIN_DOM"/>
    <property type="match status" value="1"/>
</dbReference>
<dbReference type="OrthoDB" id="5597713at2759"/>
<dbReference type="PROSITE" id="PS00135">
    <property type="entry name" value="TRYPSIN_SER"/>
    <property type="match status" value="1"/>
</dbReference>
<dbReference type="PRINTS" id="PR00722">
    <property type="entry name" value="CHYMOTRYPSIN"/>
</dbReference>
<dbReference type="EMBL" id="CH940647">
    <property type="protein sequence ID" value="EDW70928.2"/>
    <property type="molecule type" value="Genomic_DNA"/>
</dbReference>
<evidence type="ECO:0000256" key="3">
    <source>
        <dbReference type="ARBA" id="ARBA00022729"/>
    </source>
</evidence>
<dbReference type="Gene3D" id="2.40.10.10">
    <property type="entry name" value="Trypsin-like serine proteases"/>
    <property type="match status" value="1"/>
</dbReference>
<dbReference type="AlphaFoldDB" id="B4LCN6"/>
<dbReference type="SMR" id="B4LCN6"/>
<accession>B4LCN6</accession>
<evidence type="ECO:0000313" key="10">
    <source>
        <dbReference type="EMBL" id="EDW70928.2"/>
    </source>
</evidence>
<keyword evidence="5 8" id="KW-0720">Serine protease</keyword>
<dbReference type="InterPro" id="IPR001314">
    <property type="entry name" value="Peptidase_S1A"/>
</dbReference>
<dbReference type="InterPro" id="IPR050430">
    <property type="entry name" value="Peptidase_S1"/>
</dbReference>
<dbReference type="Proteomes" id="UP000008792">
    <property type="component" value="Unassembled WGS sequence"/>
</dbReference>
<evidence type="ECO:0000256" key="8">
    <source>
        <dbReference type="RuleBase" id="RU363034"/>
    </source>
</evidence>
<dbReference type="FunFam" id="2.40.10.10:FF:000025">
    <property type="entry name" value="serine proteases 1/2"/>
    <property type="match status" value="1"/>
</dbReference>
<dbReference type="PANTHER" id="PTHR24276">
    <property type="entry name" value="POLYSERASE-RELATED"/>
    <property type="match status" value="1"/>
</dbReference>
<organism evidence="10 11">
    <name type="scientific">Drosophila virilis</name>
    <name type="common">Fruit fly</name>
    <dbReference type="NCBI Taxonomy" id="7244"/>
    <lineage>
        <taxon>Eukaryota</taxon>
        <taxon>Metazoa</taxon>
        <taxon>Ecdysozoa</taxon>
        <taxon>Arthropoda</taxon>
        <taxon>Hexapoda</taxon>
        <taxon>Insecta</taxon>
        <taxon>Pterygota</taxon>
        <taxon>Neoptera</taxon>
        <taxon>Endopterygota</taxon>
        <taxon>Diptera</taxon>
        <taxon>Brachycera</taxon>
        <taxon>Muscomorpha</taxon>
        <taxon>Ephydroidea</taxon>
        <taxon>Drosophilidae</taxon>
        <taxon>Drosophila</taxon>
    </lineage>
</organism>
<name>B4LCN6_DROVI</name>
<evidence type="ECO:0000256" key="6">
    <source>
        <dbReference type="ARBA" id="ARBA00023145"/>
    </source>
</evidence>
<dbReference type="SMART" id="SM00020">
    <property type="entry name" value="Tryp_SPc"/>
    <property type="match status" value="1"/>
</dbReference>
<keyword evidence="6" id="KW-0865">Zymogen</keyword>
<evidence type="ECO:0000256" key="7">
    <source>
        <dbReference type="ARBA" id="ARBA00023157"/>
    </source>
</evidence>
<dbReference type="InterPro" id="IPR018114">
    <property type="entry name" value="TRYPSIN_HIS"/>
</dbReference>
<keyword evidence="3" id="KW-0732">Signal</keyword>
<dbReference type="GO" id="GO:0004252">
    <property type="term" value="F:serine-type endopeptidase activity"/>
    <property type="evidence" value="ECO:0007669"/>
    <property type="project" value="InterPro"/>
</dbReference>
<keyword evidence="11" id="KW-1185">Reference proteome</keyword>
<dbReference type="InterPro" id="IPR009003">
    <property type="entry name" value="Peptidase_S1_PA"/>
</dbReference>
<dbReference type="SUPFAM" id="SSF50494">
    <property type="entry name" value="Trypsin-like serine proteases"/>
    <property type="match status" value="1"/>
</dbReference>
<dbReference type="CDD" id="cd00190">
    <property type="entry name" value="Tryp_SPc"/>
    <property type="match status" value="1"/>
</dbReference>
<dbReference type="MEROPS" id="S01.B03"/>
<comment type="similarity">
    <text evidence="1">Belongs to the peptidase S1 family.</text>
</comment>
<feature type="domain" description="Peptidase S1" evidence="9">
    <location>
        <begin position="42"/>
        <end position="269"/>
    </location>
</feature>
<evidence type="ECO:0000256" key="2">
    <source>
        <dbReference type="ARBA" id="ARBA00022670"/>
    </source>
</evidence>
<evidence type="ECO:0000256" key="5">
    <source>
        <dbReference type="ARBA" id="ARBA00022825"/>
    </source>
</evidence>
<reference evidence="10 11" key="1">
    <citation type="journal article" date="2007" name="Nature">
        <title>Evolution of genes and genomes on the Drosophila phylogeny.</title>
        <authorList>
            <consortium name="Drosophila 12 Genomes Consortium"/>
            <person name="Clark A.G."/>
            <person name="Eisen M.B."/>
            <person name="Smith D.R."/>
            <person name="Bergman C.M."/>
            <person name="Oliver B."/>
            <person name="Markow T.A."/>
            <person name="Kaufman T.C."/>
            <person name="Kellis M."/>
            <person name="Gelbart W."/>
            <person name="Iyer V.N."/>
            <person name="Pollard D.A."/>
            <person name="Sackton T.B."/>
            <person name="Larracuente A.M."/>
            <person name="Singh N.D."/>
            <person name="Abad J.P."/>
            <person name="Abt D.N."/>
            <person name="Adryan B."/>
            <person name="Aguade M."/>
            <person name="Akashi H."/>
            <person name="Anderson W.W."/>
            <person name="Aquadro C.F."/>
            <person name="Ardell D.H."/>
            <person name="Arguello R."/>
            <person name="Artieri C.G."/>
            <person name="Barbash D.A."/>
            <person name="Barker D."/>
            <person name="Barsanti P."/>
            <person name="Batterham P."/>
            <person name="Batzoglou S."/>
            <person name="Begun D."/>
            <person name="Bhutkar A."/>
            <person name="Blanco E."/>
            <person name="Bosak S.A."/>
            <person name="Bradley R.K."/>
            <person name="Brand A.D."/>
            <person name="Brent M.R."/>
            <person name="Brooks A.N."/>
            <person name="Brown R.H."/>
            <person name="Butlin R.K."/>
            <person name="Caggese C."/>
            <person name="Calvi B.R."/>
            <person name="Bernardo de Carvalho A."/>
            <person name="Caspi A."/>
            <person name="Castrezana S."/>
            <person name="Celniker S.E."/>
            <person name="Chang J.L."/>
            <person name="Chapple C."/>
            <person name="Chatterji S."/>
            <person name="Chinwalla A."/>
            <person name="Civetta A."/>
            <person name="Clifton S.W."/>
            <person name="Comeron J.M."/>
            <person name="Costello J.C."/>
            <person name="Coyne J.A."/>
            <person name="Daub J."/>
            <person name="David R.G."/>
            <person name="Delcher A.L."/>
            <person name="Delehaunty K."/>
            <person name="Do C.B."/>
            <person name="Ebling H."/>
            <person name="Edwards K."/>
            <person name="Eickbush T."/>
            <person name="Evans J.D."/>
            <person name="Filipski A."/>
            <person name="Findeiss S."/>
            <person name="Freyhult E."/>
            <person name="Fulton L."/>
            <person name="Fulton R."/>
            <person name="Garcia A.C."/>
            <person name="Gardiner A."/>
            <person name="Garfield D.A."/>
            <person name="Garvin B.E."/>
            <person name="Gibson G."/>
            <person name="Gilbert D."/>
            <person name="Gnerre S."/>
            <person name="Godfrey J."/>
            <person name="Good R."/>
            <person name="Gotea V."/>
            <person name="Gravely B."/>
            <person name="Greenberg A.J."/>
            <person name="Griffiths-Jones S."/>
            <person name="Gross S."/>
            <person name="Guigo R."/>
            <person name="Gustafson E.A."/>
            <person name="Haerty W."/>
            <person name="Hahn M.W."/>
            <person name="Halligan D.L."/>
            <person name="Halpern A.L."/>
            <person name="Halter G.M."/>
            <person name="Han M.V."/>
            <person name="Heger A."/>
            <person name="Hillier L."/>
            <person name="Hinrichs A.S."/>
            <person name="Holmes I."/>
            <person name="Hoskins R.A."/>
            <person name="Hubisz M.J."/>
            <person name="Hultmark D."/>
            <person name="Huntley M.A."/>
            <person name="Jaffe D.B."/>
            <person name="Jagadeeshan S."/>
            <person name="Jeck W.R."/>
            <person name="Johnson J."/>
            <person name="Jones C.D."/>
            <person name="Jordan W.C."/>
            <person name="Karpen G.H."/>
            <person name="Kataoka E."/>
            <person name="Keightley P.D."/>
            <person name="Kheradpour P."/>
            <person name="Kirkness E.F."/>
            <person name="Koerich L.B."/>
            <person name="Kristiansen K."/>
            <person name="Kudrna D."/>
            <person name="Kulathinal R.J."/>
            <person name="Kumar S."/>
            <person name="Kwok R."/>
            <person name="Lander E."/>
            <person name="Langley C.H."/>
            <person name="Lapoint R."/>
            <person name="Lazzaro B.P."/>
            <person name="Lee S.J."/>
            <person name="Levesque L."/>
            <person name="Li R."/>
            <person name="Lin C.F."/>
            <person name="Lin M.F."/>
            <person name="Lindblad-Toh K."/>
            <person name="Llopart A."/>
            <person name="Long M."/>
            <person name="Low L."/>
            <person name="Lozovsky E."/>
            <person name="Lu J."/>
            <person name="Luo M."/>
            <person name="Machado C.A."/>
            <person name="Makalowski W."/>
            <person name="Marzo M."/>
            <person name="Matsuda M."/>
            <person name="Matzkin L."/>
            <person name="McAllister B."/>
            <person name="McBride C.S."/>
            <person name="McKernan B."/>
            <person name="McKernan K."/>
            <person name="Mendez-Lago M."/>
            <person name="Minx P."/>
            <person name="Mollenhauer M.U."/>
            <person name="Montooth K."/>
            <person name="Mount S.M."/>
            <person name="Mu X."/>
            <person name="Myers E."/>
            <person name="Negre B."/>
            <person name="Newfeld S."/>
            <person name="Nielsen R."/>
            <person name="Noor M.A."/>
            <person name="O'Grady P."/>
            <person name="Pachter L."/>
            <person name="Papaceit M."/>
            <person name="Parisi M.J."/>
            <person name="Parisi M."/>
            <person name="Parts L."/>
            <person name="Pedersen J.S."/>
            <person name="Pesole G."/>
            <person name="Phillippy A.M."/>
            <person name="Ponting C.P."/>
            <person name="Pop M."/>
            <person name="Porcelli D."/>
            <person name="Powell J.R."/>
            <person name="Prohaska S."/>
            <person name="Pruitt K."/>
            <person name="Puig M."/>
            <person name="Quesneville H."/>
            <person name="Ram K.R."/>
            <person name="Rand D."/>
            <person name="Rasmussen M.D."/>
            <person name="Reed L.K."/>
            <person name="Reenan R."/>
            <person name="Reily A."/>
            <person name="Remington K.A."/>
            <person name="Rieger T.T."/>
            <person name="Ritchie M.G."/>
            <person name="Robin C."/>
            <person name="Rogers Y.H."/>
            <person name="Rohde C."/>
            <person name="Rozas J."/>
            <person name="Rubenfield M.J."/>
            <person name="Ruiz A."/>
            <person name="Russo S."/>
            <person name="Salzberg S.L."/>
            <person name="Sanchez-Gracia A."/>
            <person name="Saranga D.J."/>
            <person name="Sato H."/>
            <person name="Schaeffer S.W."/>
            <person name="Schatz M.C."/>
            <person name="Schlenke T."/>
            <person name="Schwartz R."/>
            <person name="Segarra C."/>
            <person name="Singh R.S."/>
            <person name="Sirot L."/>
            <person name="Sirota M."/>
            <person name="Sisneros N.B."/>
            <person name="Smith C.D."/>
            <person name="Smith T.F."/>
            <person name="Spieth J."/>
            <person name="Stage D.E."/>
            <person name="Stark A."/>
            <person name="Stephan W."/>
            <person name="Strausberg R.L."/>
            <person name="Strempel S."/>
            <person name="Sturgill D."/>
            <person name="Sutton G."/>
            <person name="Sutton G.G."/>
            <person name="Tao W."/>
            <person name="Teichmann S."/>
            <person name="Tobari Y.N."/>
            <person name="Tomimura Y."/>
            <person name="Tsolas J.M."/>
            <person name="Valente V.L."/>
            <person name="Venter E."/>
            <person name="Venter J.C."/>
            <person name="Vicario S."/>
            <person name="Vieira F.G."/>
            <person name="Vilella A.J."/>
            <person name="Villasante A."/>
            <person name="Walenz B."/>
            <person name="Wang J."/>
            <person name="Wasserman M."/>
            <person name="Watts T."/>
            <person name="Wilson D."/>
            <person name="Wilson R.K."/>
            <person name="Wing R.A."/>
            <person name="Wolfner M.F."/>
            <person name="Wong A."/>
            <person name="Wong G.K."/>
            <person name="Wu C.I."/>
            <person name="Wu G."/>
            <person name="Yamamoto D."/>
            <person name="Yang H.P."/>
            <person name="Yang S.P."/>
            <person name="Yorke J.A."/>
            <person name="Yoshida K."/>
            <person name="Zdobnov E."/>
            <person name="Zhang P."/>
            <person name="Zhang Y."/>
            <person name="Zimin A.V."/>
            <person name="Baldwin J."/>
            <person name="Abdouelleil A."/>
            <person name="Abdulkadir J."/>
            <person name="Abebe A."/>
            <person name="Abera B."/>
            <person name="Abreu J."/>
            <person name="Acer S.C."/>
            <person name="Aftuck L."/>
            <person name="Alexander A."/>
            <person name="An P."/>
            <person name="Anderson E."/>
            <person name="Anderson S."/>
            <person name="Arachi H."/>
            <person name="Azer M."/>
            <person name="Bachantsang P."/>
            <person name="Barry A."/>
            <person name="Bayul T."/>
            <person name="Berlin A."/>
            <person name="Bessette D."/>
            <person name="Bloom T."/>
            <person name="Blye J."/>
            <person name="Boguslavskiy L."/>
            <person name="Bonnet C."/>
            <person name="Boukhgalter B."/>
            <person name="Bourzgui I."/>
            <person name="Brown A."/>
            <person name="Cahill P."/>
            <person name="Channer S."/>
            <person name="Cheshatsang Y."/>
            <person name="Chuda L."/>
            <person name="Citroen M."/>
            <person name="Collymore A."/>
            <person name="Cooke P."/>
            <person name="Costello M."/>
            <person name="D'Aco K."/>
            <person name="Daza R."/>
            <person name="De Haan G."/>
            <person name="DeGray S."/>
            <person name="DeMaso C."/>
            <person name="Dhargay N."/>
            <person name="Dooley K."/>
            <person name="Dooley E."/>
            <person name="Doricent M."/>
            <person name="Dorje P."/>
            <person name="Dorjee K."/>
            <person name="Dupes A."/>
            <person name="Elong R."/>
            <person name="Falk J."/>
            <person name="Farina A."/>
            <person name="Faro S."/>
            <person name="Ferguson D."/>
            <person name="Fisher S."/>
            <person name="Foley C.D."/>
            <person name="Franke A."/>
            <person name="Friedrich D."/>
            <person name="Gadbois L."/>
            <person name="Gearin G."/>
            <person name="Gearin C.R."/>
            <person name="Giannoukos G."/>
            <person name="Goode T."/>
            <person name="Graham J."/>
            <person name="Grandbois E."/>
            <person name="Grewal S."/>
            <person name="Gyaltsen K."/>
            <person name="Hafez N."/>
            <person name="Hagos B."/>
            <person name="Hall J."/>
            <person name="Henson C."/>
            <person name="Hollinger A."/>
            <person name="Honan T."/>
            <person name="Huard M.D."/>
            <person name="Hughes L."/>
            <person name="Hurhula B."/>
            <person name="Husby M.E."/>
            <person name="Kamat A."/>
            <person name="Kanga B."/>
            <person name="Kashin S."/>
            <person name="Khazanovich D."/>
            <person name="Kisner P."/>
            <person name="Lance K."/>
            <person name="Lara M."/>
            <person name="Lee W."/>
            <person name="Lennon N."/>
            <person name="Letendre F."/>
            <person name="LeVine R."/>
            <person name="Lipovsky A."/>
            <person name="Liu X."/>
            <person name="Liu J."/>
            <person name="Liu S."/>
            <person name="Lokyitsang T."/>
            <person name="Lokyitsang Y."/>
            <person name="Lubonja R."/>
            <person name="Lui A."/>
            <person name="MacDonald P."/>
            <person name="Magnisalis V."/>
            <person name="Maru K."/>
            <person name="Matthews C."/>
            <person name="McCusker W."/>
            <person name="McDonough S."/>
            <person name="Mehta T."/>
            <person name="Meldrim J."/>
            <person name="Meneus L."/>
            <person name="Mihai O."/>
            <person name="Mihalev A."/>
            <person name="Mihova T."/>
            <person name="Mittelman R."/>
            <person name="Mlenga V."/>
            <person name="Montmayeur A."/>
            <person name="Mulrain L."/>
            <person name="Navidi A."/>
            <person name="Naylor J."/>
            <person name="Negash T."/>
            <person name="Nguyen T."/>
            <person name="Nguyen N."/>
            <person name="Nicol R."/>
            <person name="Norbu C."/>
            <person name="Norbu N."/>
            <person name="Novod N."/>
            <person name="O'Neill B."/>
            <person name="Osman S."/>
            <person name="Markiewicz E."/>
            <person name="Oyono O.L."/>
            <person name="Patti C."/>
            <person name="Phunkhang P."/>
            <person name="Pierre F."/>
            <person name="Priest M."/>
            <person name="Raghuraman S."/>
            <person name="Rege F."/>
            <person name="Reyes R."/>
            <person name="Rise C."/>
            <person name="Rogov P."/>
            <person name="Ross K."/>
            <person name="Ryan E."/>
            <person name="Settipalli S."/>
            <person name="Shea T."/>
            <person name="Sherpa N."/>
            <person name="Shi L."/>
            <person name="Shih D."/>
            <person name="Sparrow T."/>
            <person name="Spaulding J."/>
            <person name="Stalker J."/>
            <person name="Stange-Thomann N."/>
            <person name="Stavropoulos S."/>
            <person name="Stone C."/>
            <person name="Strader C."/>
            <person name="Tesfaye S."/>
            <person name="Thomson T."/>
            <person name="Thoulutsang Y."/>
            <person name="Thoulutsang D."/>
            <person name="Topham K."/>
            <person name="Topping I."/>
            <person name="Tsamla T."/>
            <person name="Vassiliev H."/>
            <person name="Vo A."/>
            <person name="Wangchuk T."/>
            <person name="Wangdi T."/>
            <person name="Weiand M."/>
            <person name="Wilkinson J."/>
            <person name="Wilson A."/>
            <person name="Yadav S."/>
            <person name="Young G."/>
            <person name="Yu Q."/>
            <person name="Zembek L."/>
            <person name="Zhong D."/>
            <person name="Zimmer A."/>
            <person name="Zwirko Z."/>
            <person name="Jaffe D.B."/>
            <person name="Alvarez P."/>
            <person name="Brockman W."/>
            <person name="Butler J."/>
            <person name="Chin C."/>
            <person name="Gnerre S."/>
            <person name="Grabherr M."/>
            <person name="Kleber M."/>
            <person name="Mauceli E."/>
            <person name="MacCallum I."/>
        </authorList>
    </citation>
    <scope>NUCLEOTIDE SEQUENCE [LARGE SCALE GENOMIC DNA]</scope>
    <source>
        <strain evidence="11">Tucson 15010-1051.87</strain>
    </source>
</reference>
<dbReference type="PANTHER" id="PTHR24276:SF98">
    <property type="entry name" value="FI18310P1-RELATED"/>
    <property type="match status" value="1"/>
</dbReference>
<evidence type="ECO:0000313" key="11">
    <source>
        <dbReference type="Proteomes" id="UP000008792"/>
    </source>
</evidence>
<dbReference type="Pfam" id="PF00089">
    <property type="entry name" value="Trypsin"/>
    <property type="match status" value="1"/>
</dbReference>
<dbReference type="eggNOG" id="KOG3627">
    <property type="taxonomic scope" value="Eukaryota"/>
</dbReference>
<evidence type="ECO:0000259" key="9">
    <source>
        <dbReference type="PROSITE" id="PS50240"/>
    </source>
</evidence>
<dbReference type="InterPro" id="IPR033116">
    <property type="entry name" value="TRYPSIN_SER"/>
</dbReference>
<keyword evidence="2 8" id="KW-0645">Protease</keyword>
<dbReference type="InterPro" id="IPR001254">
    <property type="entry name" value="Trypsin_dom"/>
</dbReference>
<keyword evidence="7" id="KW-1015">Disulfide bond</keyword>
<dbReference type="STRING" id="7244.B4LCN6"/>
<protein>
    <recommendedName>
        <fullName evidence="9">Peptidase S1 domain-containing protein</fullName>
    </recommendedName>
</protein>
<proteinExistence type="inferred from homology"/>
<dbReference type="InParanoid" id="B4LCN6"/>
<evidence type="ECO:0000256" key="1">
    <source>
        <dbReference type="ARBA" id="ARBA00007664"/>
    </source>
</evidence>
<dbReference type="GO" id="GO:0006508">
    <property type="term" value="P:proteolysis"/>
    <property type="evidence" value="ECO:0007669"/>
    <property type="project" value="UniProtKB-KW"/>
</dbReference>
<gene>
    <name evidence="10" type="primary">Dvir\GJ14050</name>
    <name evidence="10" type="ORF">Dvir_GJ14050</name>
</gene>
<sequence length="272" mass="29880">MYIYWQVFCLAKLFESKMQLCLILLWPVLILFEVAANADHIITNGYPATVGQAPYIVGLLLREGHAARWCGGSIIDHKWVLTAAHCTDHIDSVSIYYGATRRTQALFHLLVGIEDIVQHPNWPESIGNDIALIHTPYVGFWSLVNKVLLPGFGQRSVSFESHPVVTCGWGSTYDGSALPDWLQCIDLRVISNDECARSYGTLPASVLCVATPEGRSICDGDSGGPLVTVDDPKLVGITSFSDADSCLSVAPAGFTRITHHLDWIRQVSGVYY</sequence>
<dbReference type="HOGENOM" id="CLU_006842_7_6_1"/>
<keyword evidence="4 8" id="KW-0378">Hydrolase</keyword>
<dbReference type="KEGG" id="dvi:6624255"/>